<dbReference type="Proteomes" id="UP000001072">
    <property type="component" value="Unassembled WGS sequence"/>
</dbReference>
<proteinExistence type="predicted"/>
<evidence type="ECO:0000313" key="2">
    <source>
        <dbReference type="Proteomes" id="UP000001072"/>
    </source>
</evidence>
<dbReference type="EMBL" id="GL883117">
    <property type="protein sequence ID" value="EGG04567.1"/>
    <property type="molecule type" value="Genomic_DNA"/>
</dbReference>
<dbReference type="RefSeq" id="XP_007412006.1">
    <property type="nucleotide sequence ID" value="XM_007411944.1"/>
</dbReference>
<dbReference type="InParanoid" id="F4RSB5"/>
<dbReference type="VEuPathDB" id="FungiDB:MELLADRAFT_56595"/>
<organism evidence="2">
    <name type="scientific">Melampsora larici-populina (strain 98AG31 / pathotype 3-4-7)</name>
    <name type="common">Poplar leaf rust fungus</name>
    <dbReference type="NCBI Taxonomy" id="747676"/>
    <lineage>
        <taxon>Eukaryota</taxon>
        <taxon>Fungi</taxon>
        <taxon>Dikarya</taxon>
        <taxon>Basidiomycota</taxon>
        <taxon>Pucciniomycotina</taxon>
        <taxon>Pucciniomycetes</taxon>
        <taxon>Pucciniales</taxon>
        <taxon>Melampsoraceae</taxon>
        <taxon>Melampsora</taxon>
    </lineage>
</organism>
<reference evidence="2" key="1">
    <citation type="journal article" date="2011" name="Proc. Natl. Acad. Sci. U.S.A.">
        <title>Obligate biotrophy features unraveled by the genomic analysis of rust fungi.</title>
        <authorList>
            <person name="Duplessis S."/>
            <person name="Cuomo C.A."/>
            <person name="Lin Y.-C."/>
            <person name="Aerts A."/>
            <person name="Tisserant E."/>
            <person name="Veneault-Fourrey C."/>
            <person name="Joly D.L."/>
            <person name="Hacquard S."/>
            <person name="Amselem J."/>
            <person name="Cantarel B.L."/>
            <person name="Chiu R."/>
            <person name="Coutinho P.M."/>
            <person name="Feau N."/>
            <person name="Field M."/>
            <person name="Frey P."/>
            <person name="Gelhaye E."/>
            <person name="Goldberg J."/>
            <person name="Grabherr M.G."/>
            <person name="Kodira C.D."/>
            <person name="Kohler A."/>
            <person name="Kuees U."/>
            <person name="Lindquist E.A."/>
            <person name="Lucas S.M."/>
            <person name="Mago R."/>
            <person name="Mauceli E."/>
            <person name="Morin E."/>
            <person name="Murat C."/>
            <person name="Pangilinan J.L."/>
            <person name="Park R."/>
            <person name="Pearson M."/>
            <person name="Quesneville H."/>
            <person name="Rouhier N."/>
            <person name="Sakthikumar S."/>
            <person name="Salamov A.A."/>
            <person name="Schmutz J."/>
            <person name="Selles B."/>
            <person name="Shapiro H."/>
            <person name="Tanguay P."/>
            <person name="Tuskan G.A."/>
            <person name="Henrissat B."/>
            <person name="Van de Peer Y."/>
            <person name="Rouze P."/>
            <person name="Ellis J.G."/>
            <person name="Dodds P.N."/>
            <person name="Schein J.E."/>
            <person name="Zhong S."/>
            <person name="Hamelin R.C."/>
            <person name="Grigoriev I.V."/>
            <person name="Szabo L.J."/>
            <person name="Martin F."/>
        </authorList>
    </citation>
    <scope>NUCLEOTIDE SEQUENCE [LARGE SCALE GENOMIC DNA]</scope>
    <source>
        <strain evidence="2">98AG31 / pathotype 3-4-7</strain>
    </source>
</reference>
<dbReference type="KEGG" id="mlr:MELLADRAFT_56595"/>
<protein>
    <submittedName>
        <fullName evidence="1">Uncharacterized protein</fullName>
    </submittedName>
</protein>
<sequence length="86" mass="9592">MNGQPKTSAVKVQLSKSQDWSVDLKEMNYLKSILVGIIHVMRGIACIVGQASRKQMVPKMNKGKLCVAVPEYADILWKLLDCCNVE</sequence>
<name>F4RSB5_MELLP</name>
<dbReference type="AlphaFoldDB" id="F4RSB5"/>
<evidence type="ECO:0000313" key="1">
    <source>
        <dbReference type="EMBL" id="EGG04567.1"/>
    </source>
</evidence>
<gene>
    <name evidence="1" type="ORF">MELLADRAFT_56595</name>
</gene>
<accession>F4RSB5</accession>
<dbReference type="HOGENOM" id="CLU_2498323_0_0_1"/>
<dbReference type="GeneID" id="18929048"/>
<keyword evidence="2" id="KW-1185">Reference proteome</keyword>